<dbReference type="EMBL" id="JAGSOJ010000004">
    <property type="protein sequence ID" value="MCM1991575.1"/>
    <property type="molecule type" value="Genomic_DNA"/>
</dbReference>
<reference evidence="1" key="1">
    <citation type="journal article" date="2021" name="mSystems">
        <title>Bacteria and Archaea Synergistically Convert Glycine Betaine to Biogenic Methane in the Formosa Cold Seep of the South China Sea.</title>
        <authorList>
            <person name="Li L."/>
            <person name="Zhang W."/>
            <person name="Zhang S."/>
            <person name="Song L."/>
            <person name="Sun Q."/>
            <person name="Zhang H."/>
            <person name="Xiang H."/>
            <person name="Dong X."/>
        </authorList>
    </citation>
    <scope>NUCLEOTIDE SEQUENCE</scope>
    <source>
        <strain evidence="1">ZWT</strain>
    </source>
</reference>
<dbReference type="RefSeq" id="WP_250860715.1">
    <property type="nucleotide sequence ID" value="NZ_JAGSOJ010000004.1"/>
</dbReference>
<dbReference type="Gene3D" id="3.20.20.150">
    <property type="entry name" value="Divalent-metal-dependent TIM barrel enzymes"/>
    <property type="match status" value="1"/>
</dbReference>
<evidence type="ECO:0000313" key="1">
    <source>
        <dbReference type="EMBL" id="MCM1991575.1"/>
    </source>
</evidence>
<name>A0A9J6P4E1_9CLOT</name>
<keyword evidence="1" id="KW-0413">Isomerase</keyword>
<sequence>MEYFMIGMYGKVDEKKFKGDYVSGFRGIEVCSFEDFNDINKLLQLKKTKDFEISVHFPLKKNKNKGRDPLVLSLDRKVRDEEYNRIEEEIQLIIDNKINPKYILIHFPKPVIIEEDFNLNLWKFASRKEYYYESEINFEVFKEFSEKFIHMFSMLGEKYGFIPVLELDAINKYIYEEEFLEIILKKYSNVKLCLDTGRLALQEIIDTKFDAKRVVEKFIDYTEVVHVWNLRVDNGIQEYHYPVLQNQKMEEGWGDVKGILESISSSKNNIKVLFEHDSSLINDNELLACYNYVREKLQGVE</sequence>
<dbReference type="InterPro" id="IPR036237">
    <property type="entry name" value="Xyl_isomerase-like_sf"/>
</dbReference>
<proteinExistence type="predicted"/>
<dbReference type="SUPFAM" id="SSF51658">
    <property type="entry name" value="Xylose isomerase-like"/>
    <property type="match status" value="1"/>
</dbReference>
<organism evidence="1 2">
    <name type="scientific">Oceanirhabdus seepicola</name>
    <dbReference type="NCBI Taxonomy" id="2828781"/>
    <lineage>
        <taxon>Bacteria</taxon>
        <taxon>Bacillati</taxon>
        <taxon>Bacillota</taxon>
        <taxon>Clostridia</taxon>
        <taxon>Eubacteriales</taxon>
        <taxon>Clostridiaceae</taxon>
        <taxon>Oceanirhabdus</taxon>
    </lineage>
</organism>
<protein>
    <submittedName>
        <fullName evidence="1">Sugar phosphate isomerase/epimerase</fullName>
    </submittedName>
</protein>
<keyword evidence="2" id="KW-1185">Reference proteome</keyword>
<reference evidence="1" key="2">
    <citation type="submission" date="2021-04" db="EMBL/GenBank/DDBJ databases">
        <authorList>
            <person name="Dong X."/>
        </authorList>
    </citation>
    <scope>NUCLEOTIDE SEQUENCE</scope>
    <source>
        <strain evidence="1">ZWT</strain>
    </source>
</reference>
<comment type="caution">
    <text evidence="1">The sequence shown here is derived from an EMBL/GenBank/DDBJ whole genome shotgun (WGS) entry which is preliminary data.</text>
</comment>
<evidence type="ECO:0000313" key="2">
    <source>
        <dbReference type="Proteomes" id="UP001056429"/>
    </source>
</evidence>
<dbReference type="GO" id="GO:0016853">
    <property type="term" value="F:isomerase activity"/>
    <property type="evidence" value="ECO:0007669"/>
    <property type="project" value="UniProtKB-KW"/>
</dbReference>
<dbReference type="Proteomes" id="UP001056429">
    <property type="component" value="Unassembled WGS sequence"/>
</dbReference>
<dbReference type="AlphaFoldDB" id="A0A9J6P4E1"/>
<gene>
    <name evidence="1" type="ORF">KDK92_17710</name>
</gene>
<accession>A0A9J6P4E1</accession>